<dbReference type="AlphaFoldDB" id="A0A7W9BVA2"/>
<name>A0A7W9BVA2_9SPHN</name>
<sequence length="180" mass="19158">MAKLKVYRTAIGFHDAYVAAPSKKAALAAWGSKADLFARGMAELVEDPALSAAPLAAPGEVVRLSRGTRDEQIAALPKAAAKRARVVEEDDEPAPRAAKRVVRKVVPKPDRGALDKAEAALEAAEVAHAAEADALQARIRKLETEYRALRKVQAARVGELEEARRAADAAYREAVAAASE</sequence>
<evidence type="ECO:0008006" key="4">
    <source>
        <dbReference type="Google" id="ProtNLM"/>
    </source>
</evidence>
<evidence type="ECO:0000313" key="2">
    <source>
        <dbReference type="EMBL" id="MBB5730691.1"/>
    </source>
</evidence>
<comment type="caution">
    <text evidence="2">The sequence shown here is derived from an EMBL/GenBank/DDBJ whole genome shotgun (WGS) entry which is preliminary data.</text>
</comment>
<proteinExistence type="predicted"/>
<dbReference type="EMBL" id="JACIJR010000008">
    <property type="protein sequence ID" value="MBB5730691.1"/>
    <property type="molecule type" value="Genomic_DNA"/>
</dbReference>
<protein>
    <recommendedName>
        <fullName evidence="4">Cell envelope biogenesis protein TolA</fullName>
    </recommendedName>
</protein>
<dbReference type="RefSeq" id="WP_157177738.1">
    <property type="nucleotide sequence ID" value="NZ_BMJP01000006.1"/>
</dbReference>
<feature type="coiled-coil region" evidence="1">
    <location>
        <begin position="125"/>
        <end position="180"/>
    </location>
</feature>
<keyword evidence="1" id="KW-0175">Coiled coil</keyword>
<organism evidence="2 3">
    <name type="scientific">Sphingomonas prati</name>
    <dbReference type="NCBI Taxonomy" id="1843237"/>
    <lineage>
        <taxon>Bacteria</taxon>
        <taxon>Pseudomonadati</taxon>
        <taxon>Pseudomonadota</taxon>
        <taxon>Alphaproteobacteria</taxon>
        <taxon>Sphingomonadales</taxon>
        <taxon>Sphingomonadaceae</taxon>
        <taxon>Sphingomonas</taxon>
    </lineage>
</organism>
<keyword evidence="3" id="KW-1185">Reference proteome</keyword>
<dbReference type="Proteomes" id="UP000546701">
    <property type="component" value="Unassembled WGS sequence"/>
</dbReference>
<reference evidence="2 3" key="1">
    <citation type="submission" date="2020-08" db="EMBL/GenBank/DDBJ databases">
        <title>Genomic Encyclopedia of Type Strains, Phase IV (KMG-IV): sequencing the most valuable type-strain genomes for metagenomic binning, comparative biology and taxonomic classification.</title>
        <authorList>
            <person name="Goeker M."/>
        </authorList>
    </citation>
    <scope>NUCLEOTIDE SEQUENCE [LARGE SCALE GENOMIC DNA]</scope>
    <source>
        <strain evidence="2 3">DSM 103336</strain>
    </source>
</reference>
<evidence type="ECO:0000256" key="1">
    <source>
        <dbReference type="SAM" id="Coils"/>
    </source>
</evidence>
<accession>A0A7W9BVA2</accession>
<evidence type="ECO:0000313" key="3">
    <source>
        <dbReference type="Proteomes" id="UP000546701"/>
    </source>
</evidence>
<gene>
    <name evidence="2" type="ORF">FHS99_003197</name>
</gene>